<keyword evidence="2" id="KW-1185">Reference proteome</keyword>
<name>A0A4Y7THV0_COPMI</name>
<accession>A0A4Y7THV0</accession>
<sequence>MRAVEAFTTQRLPVRRTFWSTVIESGSSAPNHTQLTDRVPGLAIATETASY</sequence>
<protein>
    <submittedName>
        <fullName evidence="1">Uncharacterized protein</fullName>
    </submittedName>
</protein>
<gene>
    <name evidence="1" type="ORF">FA13DRAFT_1730891</name>
</gene>
<organism evidence="1 2">
    <name type="scientific">Coprinellus micaceus</name>
    <name type="common">Glistening ink-cap mushroom</name>
    <name type="synonym">Coprinus micaceus</name>
    <dbReference type="NCBI Taxonomy" id="71717"/>
    <lineage>
        <taxon>Eukaryota</taxon>
        <taxon>Fungi</taxon>
        <taxon>Dikarya</taxon>
        <taxon>Basidiomycota</taxon>
        <taxon>Agaricomycotina</taxon>
        <taxon>Agaricomycetes</taxon>
        <taxon>Agaricomycetidae</taxon>
        <taxon>Agaricales</taxon>
        <taxon>Agaricineae</taxon>
        <taxon>Psathyrellaceae</taxon>
        <taxon>Coprinellus</taxon>
    </lineage>
</organism>
<dbReference type="EMBL" id="QPFP01000013">
    <property type="protein sequence ID" value="TEB33142.1"/>
    <property type="molecule type" value="Genomic_DNA"/>
</dbReference>
<dbReference type="AlphaFoldDB" id="A0A4Y7THV0"/>
<evidence type="ECO:0000313" key="1">
    <source>
        <dbReference type="EMBL" id="TEB33142.1"/>
    </source>
</evidence>
<reference evidence="1 2" key="1">
    <citation type="journal article" date="2019" name="Nat. Ecol. Evol.">
        <title>Megaphylogeny resolves global patterns of mushroom evolution.</title>
        <authorList>
            <person name="Varga T."/>
            <person name="Krizsan K."/>
            <person name="Foldi C."/>
            <person name="Dima B."/>
            <person name="Sanchez-Garcia M."/>
            <person name="Sanchez-Ramirez S."/>
            <person name="Szollosi G.J."/>
            <person name="Szarkandi J.G."/>
            <person name="Papp V."/>
            <person name="Albert L."/>
            <person name="Andreopoulos W."/>
            <person name="Angelini C."/>
            <person name="Antonin V."/>
            <person name="Barry K.W."/>
            <person name="Bougher N.L."/>
            <person name="Buchanan P."/>
            <person name="Buyck B."/>
            <person name="Bense V."/>
            <person name="Catcheside P."/>
            <person name="Chovatia M."/>
            <person name="Cooper J."/>
            <person name="Damon W."/>
            <person name="Desjardin D."/>
            <person name="Finy P."/>
            <person name="Geml J."/>
            <person name="Haridas S."/>
            <person name="Hughes K."/>
            <person name="Justo A."/>
            <person name="Karasinski D."/>
            <person name="Kautmanova I."/>
            <person name="Kiss B."/>
            <person name="Kocsube S."/>
            <person name="Kotiranta H."/>
            <person name="LaButti K.M."/>
            <person name="Lechner B.E."/>
            <person name="Liimatainen K."/>
            <person name="Lipzen A."/>
            <person name="Lukacs Z."/>
            <person name="Mihaltcheva S."/>
            <person name="Morgado L.N."/>
            <person name="Niskanen T."/>
            <person name="Noordeloos M.E."/>
            <person name="Ohm R.A."/>
            <person name="Ortiz-Santana B."/>
            <person name="Ovrebo C."/>
            <person name="Racz N."/>
            <person name="Riley R."/>
            <person name="Savchenko A."/>
            <person name="Shiryaev A."/>
            <person name="Soop K."/>
            <person name="Spirin V."/>
            <person name="Szebenyi C."/>
            <person name="Tomsovsky M."/>
            <person name="Tulloss R.E."/>
            <person name="Uehling J."/>
            <person name="Grigoriev I.V."/>
            <person name="Vagvolgyi C."/>
            <person name="Papp T."/>
            <person name="Martin F.M."/>
            <person name="Miettinen O."/>
            <person name="Hibbett D.S."/>
            <person name="Nagy L.G."/>
        </authorList>
    </citation>
    <scope>NUCLEOTIDE SEQUENCE [LARGE SCALE GENOMIC DNA]</scope>
    <source>
        <strain evidence="1 2">FP101781</strain>
    </source>
</reference>
<proteinExistence type="predicted"/>
<evidence type="ECO:0000313" key="2">
    <source>
        <dbReference type="Proteomes" id="UP000298030"/>
    </source>
</evidence>
<comment type="caution">
    <text evidence="1">The sequence shown here is derived from an EMBL/GenBank/DDBJ whole genome shotgun (WGS) entry which is preliminary data.</text>
</comment>
<dbReference type="Proteomes" id="UP000298030">
    <property type="component" value="Unassembled WGS sequence"/>
</dbReference>